<dbReference type="InterPro" id="IPR045540">
    <property type="entry name" value="YegS/DAGK_C"/>
</dbReference>
<keyword evidence="7" id="KW-0443">Lipid metabolism</keyword>
<dbReference type="InterPro" id="IPR016064">
    <property type="entry name" value="NAD/diacylglycerol_kinase_sf"/>
</dbReference>
<keyword evidence="6" id="KW-0067">ATP-binding</keyword>
<dbReference type="Pfam" id="PF00781">
    <property type="entry name" value="DAGK_cat"/>
    <property type="match status" value="1"/>
</dbReference>
<evidence type="ECO:0000256" key="4">
    <source>
        <dbReference type="ARBA" id="ARBA00022741"/>
    </source>
</evidence>
<evidence type="ECO:0000256" key="7">
    <source>
        <dbReference type="ARBA" id="ARBA00023209"/>
    </source>
</evidence>
<evidence type="ECO:0000256" key="1">
    <source>
        <dbReference type="ARBA" id="ARBA00001946"/>
    </source>
</evidence>
<dbReference type="InterPro" id="IPR017438">
    <property type="entry name" value="ATP-NAD_kinase_N"/>
</dbReference>
<organism evidence="10 11">
    <name type="scientific">Cryobacterium algoricola</name>
    <dbReference type="NCBI Taxonomy" id="1259183"/>
    <lineage>
        <taxon>Bacteria</taxon>
        <taxon>Bacillati</taxon>
        <taxon>Actinomycetota</taxon>
        <taxon>Actinomycetes</taxon>
        <taxon>Micrococcales</taxon>
        <taxon>Microbacteriaceae</taxon>
        <taxon>Cryobacterium</taxon>
    </lineage>
</organism>
<keyword evidence="7" id="KW-0444">Lipid biosynthesis</keyword>
<keyword evidence="3" id="KW-0808">Transferase</keyword>
<dbReference type="PROSITE" id="PS50146">
    <property type="entry name" value="DAGK"/>
    <property type="match status" value="1"/>
</dbReference>
<keyword evidence="11" id="KW-1185">Reference proteome</keyword>
<evidence type="ECO:0000256" key="2">
    <source>
        <dbReference type="ARBA" id="ARBA00005983"/>
    </source>
</evidence>
<dbReference type="Proteomes" id="UP000297608">
    <property type="component" value="Unassembled WGS sequence"/>
</dbReference>
<protein>
    <submittedName>
        <fullName evidence="10">Diacylglycerol kinase</fullName>
    </submittedName>
</protein>
<comment type="caution">
    <text evidence="10">The sequence shown here is derived from an EMBL/GenBank/DDBJ whole genome shotgun (WGS) entry which is preliminary data.</text>
</comment>
<evidence type="ECO:0000256" key="6">
    <source>
        <dbReference type="ARBA" id="ARBA00022840"/>
    </source>
</evidence>
<accession>A0ABY2IEM4</accession>
<gene>
    <name evidence="10" type="ORF">E3O44_06140</name>
</gene>
<keyword evidence="8" id="KW-1208">Phospholipid metabolism</keyword>
<keyword evidence="5 10" id="KW-0418">Kinase</keyword>
<dbReference type="Pfam" id="PF19279">
    <property type="entry name" value="YegS_C"/>
    <property type="match status" value="1"/>
</dbReference>
<evidence type="ECO:0000313" key="11">
    <source>
        <dbReference type="Proteomes" id="UP000297608"/>
    </source>
</evidence>
<evidence type="ECO:0000256" key="8">
    <source>
        <dbReference type="ARBA" id="ARBA00023264"/>
    </source>
</evidence>
<comment type="similarity">
    <text evidence="2">Belongs to the diacylglycerol/lipid kinase family.</text>
</comment>
<evidence type="ECO:0000259" key="9">
    <source>
        <dbReference type="PROSITE" id="PS50146"/>
    </source>
</evidence>
<keyword evidence="7" id="KW-0594">Phospholipid biosynthesis</keyword>
<dbReference type="RefSeq" id="WP_134533543.1">
    <property type="nucleotide sequence ID" value="NZ_SOFG01000009.1"/>
</dbReference>
<dbReference type="InterPro" id="IPR001206">
    <property type="entry name" value="Diacylglycerol_kinase_cat_dom"/>
</dbReference>
<name>A0ABY2IEM4_9MICO</name>
<dbReference type="PANTHER" id="PTHR12358">
    <property type="entry name" value="SPHINGOSINE KINASE"/>
    <property type="match status" value="1"/>
</dbReference>
<feature type="domain" description="DAGKc" evidence="9">
    <location>
        <begin position="4"/>
        <end position="134"/>
    </location>
</feature>
<dbReference type="Gene3D" id="2.60.200.40">
    <property type="match status" value="1"/>
</dbReference>
<proteinExistence type="inferred from homology"/>
<dbReference type="SUPFAM" id="SSF111331">
    <property type="entry name" value="NAD kinase/diacylglycerol kinase-like"/>
    <property type="match status" value="1"/>
</dbReference>
<comment type="cofactor">
    <cofactor evidence="1">
        <name>Mg(2+)</name>
        <dbReference type="ChEBI" id="CHEBI:18420"/>
    </cofactor>
</comment>
<reference evidence="10 11" key="1">
    <citation type="submission" date="2019-03" db="EMBL/GenBank/DDBJ databases">
        <title>Genomics of glacier-inhabiting Cryobacterium strains.</title>
        <authorList>
            <person name="Liu Q."/>
            <person name="Xin Y.-H."/>
        </authorList>
    </citation>
    <scope>NUCLEOTIDE SEQUENCE [LARGE SCALE GENOMIC DNA]</scope>
    <source>
        <strain evidence="10 11">MDB2-B</strain>
    </source>
</reference>
<evidence type="ECO:0000256" key="3">
    <source>
        <dbReference type="ARBA" id="ARBA00022679"/>
    </source>
</evidence>
<dbReference type="Gene3D" id="3.40.50.10330">
    <property type="entry name" value="Probable inorganic polyphosphate/atp-NAD kinase, domain 1"/>
    <property type="match status" value="1"/>
</dbReference>
<dbReference type="GO" id="GO:0016301">
    <property type="term" value="F:kinase activity"/>
    <property type="evidence" value="ECO:0007669"/>
    <property type="project" value="UniProtKB-KW"/>
</dbReference>
<keyword evidence="4" id="KW-0547">Nucleotide-binding</keyword>
<evidence type="ECO:0000256" key="5">
    <source>
        <dbReference type="ARBA" id="ARBA00022777"/>
    </source>
</evidence>
<sequence length="330" mass="35748">MSDATRPTAAVIYNPTKVDLPKLRDTVTAEASASGWDETKWFETSVEDVGQGVTAHALEQNVDLVIVAGGDGTVRAVIEAVRGRDVPVALLPSGTGNLFARNLQIDLTDTPGSIRTAFTGHERRIDVGVIRIEREDGSRDEHAFVVMAGLGLDAKMIANTDEDLKAKAGWVAYVKAIITSLRDPGELHIRFRLDEGAPRRATVHTLIIGNCGSLQANIVLMPEAKLEDGLLDLMMTRPRGVVGWLRLWLTVAWTNGVVRRTKSGRALIGEHKNDANLHYETAAVFTARFSKPEEIELDGDGFGKASALKAWIEPGALLMRAPAPTPESSE</sequence>
<dbReference type="EMBL" id="SOFG01000009">
    <property type="protein sequence ID" value="TFB88249.1"/>
    <property type="molecule type" value="Genomic_DNA"/>
</dbReference>
<dbReference type="InterPro" id="IPR050187">
    <property type="entry name" value="Lipid_Phosphate_FormReg"/>
</dbReference>
<dbReference type="PANTHER" id="PTHR12358:SF106">
    <property type="entry name" value="LIPID KINASE YEGS"/>
    <property type="match status" value="1"/>
</dbReference>
<evidence type="ECO:0000313" key="10">
    <source>
        <dbReference type="EMBL" id="TFB88249.1"/>
    </source>
</evidence>
<dbReference type="SMART" id="SM00046">
    <property type="entry name" value="DAGKc"/>
    <property type="match status" value="1"/>
</dbReference>